<dbReference type="GO" id="GO:0003723">
    <property type="term" value="F:RNA binding"/>
    <property type="evidence" value="ECO:0007669"/>
    <property type="project" value="InterPro"/>
</dbReference>
<evidence type="ECO:0000313" key="3">
    <source>
        <dbReference type="EMBL" id="SEE41797.1"/>
    </source>
</evidence>
<dbReference type="InterPro" id="IPR029016">
    <property type="entry name" value="GAF-like_dom_sf"/>
</dbReference>
<feature type="compositionally biased region" description="Basic and acidic residues" evidence="1">
    <location>
        <begin position="261"/>
        <end position="272"/>
    </location>
</feature>
<keyword evidence="4" id="KW-1185">Reference proteome</keyword>
<proteinExistence type="predicted"/>
<accession>A0A1H5INV8</accession>
<dbReference type="SUPFAM" id="SSF55781">
    <property type="entry name" value="GAF domain-like"/>
    <property type="match status" value="1"/>
</dbReference>
<gene>
    <name evidence="3" type="ORF">SAMN04488561_1261</name>
</gene>
<dbReference type="AlphaFoldDB" id="A0A1H5INV8"/>
<reference evidence="4" key="1">
    <citation type="submission" date="2016-10" db="EMBL/GenBank/DDBJ databases">
        <authorList>
            <person name="Varghese N."/>
            <person name="Submissions S."/>
        </authorList>
    </citation>
    <scope>NUCLEOTIDE SEQUENCE [LARGE SCALE GENOMIC DNA]</scope>
    <source>
        <strain evidence="4">DSM 45237</strain>
    </source>
</reference>
<name>A0A1H5INV8_9ACTN</name>
<dbReference type="Gene3D" id="3.30.450.40">
    <property type="match status" value="1"/>
</dbReference>
<evidence type="ECO:0000313" key="4">
    <source>
        <dbReference type="Proteomes" id="UP000181980"/>
    </source>
</evidence>
<dbReference type="Proteomes" id="UP000181980">
    <property type="component" value="Unassembled WGS sequence"/>
</dbReference>
<dbReference type="SMART" id="SM01012">
    <property type="entry name" value="ANTAR"/>
    <property type="match status" value="1"/>
</dbReference>
<dbReference type="InterPro" id="IPR005561">
    <property type="entry name" value="ANTAR"/>
</dbReference>
<sequence>MDGRGRLCAEHRADHVWGAILERARAEGADLSLRHVLEACAVALGAAGCGLSVVGASGAREPVLSVGALCEELEELQFTLGQGPGVDASGDGVVLAPDLAAGFATRRWPVFAPAAVQRGVRGLFAFPVAAGAARVGVLDVYRRDAGDLGDARLSTALAYADAVLVVVLDERGSVGTGPDQFRGGMLPERRAEVHQAAGMVSVQLSVEVSEALVRLRAYAYVHERRLAEVAADVVARRLRFTPDRRGMNDTAAGNGMMDAPPHPDPDHPEGGA</sequence>
<evidence type="ECO:0000256" key="1">
    <source>
        <dbReference type="SAM" id="MobiDB-lite"/>
    </source>
</evidence>
<organism evidence="3 4">
    <name type="scientific">Jiangella alba</name>
    <dbReference type="NCBI Taxonomy" id="561176"/>
    <lineage>
        <taxon>Bacteria</taxon>
        <taxon>Bacillati</taxon>
        <taxon>Actinomycetota</taxon>
        <taxon>Actinomycetes</taxon>
        <taxon>Jiangellales</taxon>
        <taxon>Jiangellaceae</taxon>
        <taxon>Jiangella</taxon>
    </lineage>
</organism>
<evidence type="ECO:0000259" key="2">
    <source>
        <dbReference type="SMART" id="SM01012"/>
    </source>
</evidence>
<protein>
    <submittedName>
        <fullName evidence="3">ANTAR domain-containing protein</fullName>
    </submittedName>
</protein>
<feature type="domain" description="ANTAR" evidence="2">
    <location>
        <begin position="149"/>
        <end position="234"/>
    </location>
</feature>
<dbReference type="EMBL" id="FNUC01000003">
    <property type="protein sequence ID" value="SEE41797.1"/>
    <property type="molecule type" value="Genomic_DNA"/>
</dbReference>
<feature type="region of interest" description="Disordered" evidence="1">
    <location>
        <begin position="244"/>
        <end position="272"/>
    </location>
</feature>
<dbReference type="STRING" id="561176.SAMN04488561_1261"/>